<organism evidence="3 4">
    <name type="scientific">Helianthus annuus</name>
    <name type="common">Common sunflower</name>
    <dbReference type="NCBI Taxonomy" id="4232"/>
    <lineage>
        <taxon>Eukaryota</taxon>
        <taxon>Viridiplantae</taxon>
        <taxon>Streptophyta</taxon>
        <taxon>Embryophyta</taxon>
        <taxon>Tracheophyta</taxon>
        <taxon>Spermatophyta</taxon>
        <taxon>Magnoliopsida</taxon>
        <taxon>eudicotyledons</taxon>
        <taxon>Gunneridae</taxon>
        <taxon>Pentapetalae</taxon>
        <taxon>asterids</taxon>
        <taxon>campanulids</taxon>
        <taxon>Asterales</taxon>
        <taxon>Asteraceae</taxon>
        <taxon>Asteroideae</taxon>
        <taxon>Heliantheae alliance</taxon>
        <taxon>Heliantheae</taxon>
        <taxon>Helianthus</taxon>
    </lineage>
</organism>
<protein>
    <submittedName>
        <fullName evidence="2">HAT dimerization domain, ribonuclease H-like superfamily</fullName>
    </submittedName>
    <submittedName>
        <fullName evidence="3">Putative HAT dimerization domain, Ribonuclease H-like domain protein</fullName>
    </submittedName>
</protein>
<reference evidence="2 4" key="1">
    <citation type="journal article" date="2017" name="Nature">
        <title>The sunflower genome provides insights into oil metabolism, flowering and Asterid evolution.</title>
        <authorList>
            <person name="Badouin H."/>
            <person name="Gouzy J."/>
            <person name="Grassa C.J."/>
            <person name="Murat F."/>
            <person name="Staton S.E."/>
            <person name="Cottret L."/>
            <person name="Lelandais-Briere C."/>
            <person name="Owens G.L."/>
            <person name="Carrere S."/>
            <person name="Mayjonade B."/>
            <person name="Legrand L."/>
            <person name="Gill N."/>
            <person name="Kane N.C."/>
            <person name="Bowers J.E."/>
            <person name="Hubner S."/>
            <person name="Bellec A."/>
            <person name="Berard A."/>
            <person name="Berges H."/>
            <person name="Blanchet N."/>
            <person name="Boniface M.C."/>
            <person name="Brunel D."/>
            <person name="Catrice O."/>
            <person name="Chaidir N."/>
            <person name="Claudel C."/>
            <person name="Donnadieu C."/>
            <person name="Faraut T."/>
            <person name="Fievet G."/>
            <person name="Helmstetter N."/>
            <person name="King M."/>
            <person name="Knapp S.J."/>
            <person name="Lai Z."/>
            <person name="Le Paslier M.C."/>
            <person name="Lippi Y."/>
            <person name="Lorenzon L."/>
            <person name="Mandel J.R."/>
            <person name="Marage G."/>
            <person name="Marchand G."/>
            <person name="Marquand E."/>
            <person name="Bret-Mestries E."/>
            <person name="Morien E."/>
            <person name="Nambeesan S."/>
            <person name="Nguyen T."/>
            <person name="Pegot-Espagnet P."/>
            <person name="Pouilly N."/>
            <person name="Raftis F."/>
            <person name="Sallet E."/>
            <person name="Schiex T."/>
            <person name="Thomas J."/>
            <person name="Vandecasteele C."/>
            <person name="Vares D."/>
            <person name="Vear F."/>
            <person name="Vautrin S."/>
            <person name="Crespi M."/>
            <person name="Mangin B."/>
            <person name="Burke J.M."/>
            <person name="Salse J."/>
            <person name="Munos S."/>
            <person name="Vincourt P."/>
            <person name="Rieseberg L.H."/>
            <person name="Langlade N.B."/>
        </authorList>
    </citation>
    <scope>NUCLEOTIDE SEQUENCE [LARGE SCALE GENOMIC DNA]</scope>
    <source>
        <strain evidence="4">cv. SF193</strain>
        <tissue evidence="2">Leaves</tissue>
    </source>
</reference>
<dbReference type="Proteomes" id="UP000215914">
    <property type="component" value="Chromosome 16"/>
</dbReference>
<dbReference type="PANTHER" id="PTHR23272">
    <property type="entry name" value="BED FINGER-RELATED"/>
    <property type="match status" value="1"/>
</dbReference>
<proteinExistence type="predicted"/>
<reference evidence="3" key="2">
    <citation type="submission" date="2017-02" db="EMBL/GenBank/DDBJ databases">
        <title>Sunflower complete genome.</title>
        <authorList>
            <person name="Langlade N."/>
            <person name="Munos S."/>
        </authorList>
    </citation>
    <scope>NUCLEOTIDE SEQUENCE [LARGE SCALE GENOMIC DNA]</scope>
    <source>
        <tissue evidence="3">Leaves</tissue>
    </source>
</reference>
<accession>A0A251RYI6</accession>
<evidence type="ECO:0000313" key="2">
    <source>
        <dbReference type="EMBL" id="KAF5759945.1"/>
    </source>
</evidence>
<dbReference type="InParanoid" id="A0A251RYI6"/>
<dbReference type="InterPro" id="IPR012337">
    <property type="entry name" value="RNaseH-like_sf"/>
</dbReference>
<reference evidence="2" key="3">
    <citation type="submission" date="2020-06" db="EMBL/GenBank/DDBJ databases">
        <title>Helianthus annuus Genome sequencing and assembly Release 2.</title>
        <authorList>
            <person name="Gouzy J."/>
            <person name="Langlade N."/>
            <person name="Munos S."/>
        </authorList>
    </citation>
    <scope>NUCLEOTIDE SEQUENCE</scope>
    <source>
        <tissue evidence="2">Leaves</tissue>
    </source>
</reference>
<evidence type="ECO:0000313" key="4">
    <source>
        <dbReference type="Proteomes" id="UP000215914"/>
    </source>
</evidence>
<dbReference type="PANTHER" id="PTHR23272:SF190">
    <property type="entry name" value="ZINC FINGER, BED-TYPE-RELATED"/>
    <property type="match status" value="1"/>
</dbReference>
<name>A0A251RYI6_HELAN</name>
<dbReference type="AlphaFoldDB" id="A0A251RYI6"/>
<gene>
    <name evidence="3" type="ORF">HannXRQ_Chr16g0511811</name>
    <name evidence="2" type="ORF">HanXRQr2_Chr16g0747541</name>
</gene>
<dbReference type="EMBL" id="MNCJ02000331">
    <property type="protein sequence ID" value="KAF5759945.1"/>
    <property type="molecule type" value="Genomic_DNA"/>
</dbReference>
<dbReference type="SUPFAM" id="SSF53098">
    <property type="entry name" value="Ribonuclease H-like"/>
    <property type="match status" value="1"/>
</dbReference>
<dbReference type="InterPro" id="IPR008906">
    <property type="entry name" value="HATC_C_dom"/>
</dbReference>
<keyword evidence="4" id="KW-1185">Reference proteome</keyword>
<dbReference type="Gramene" id="mRNA:HanXRQr2_Chr16g0747541">
    <property type="protein sequence ID" value="mRNA:HanXRQr2_Chr16g0747541"/>
    <property type="gene ID" value="HanXRQr2_Chr16g0747541"/>
</dbReference>
<evidence type="ECO:0000313" key="3">
    <source>
        <dbReference type="EMBL" id="OTF91535.1"/>
    </source>
</evidence>
<dbReference type="GO" id="GO:0046983">
    <property type="term" value="F:protein dimerization activity"/>
    <property type="evidence" value="ECO:0007669"/>
    <property type="project" value="InterPro"/>
</dbReference>
<evidence type="ECO:0000259" key="1">
    <source>
        <dbReference type="Pfam" id="PF05699"/>
    </source>
</evidence>
<feature type="domain" description="HAT C-terminal dimerisation" evidence="1">
    <location>
        <begin position="1"/>
        <end position="48"/>
    </location>
</feature>
<dbReference type="Pfam" id="PF05699">
    <property type="entry name" value="Dimer_Tnp_hAT"/>
    <property type="match status" value="1"/>
</dbReference>
<dbReference type="EMBL" id="CM007905">
    <property type="protein sequence ID" value="OTF91535.1"/>
    <property type="molecule type" value="Genomic_DNA"/>
</dbReference>
<sequence>MARNIFSIPITTVASKSAFSVGGRILDDYRSSLTKDMVELLVCGGDWIKATSKTTIQTLQQLAMEEENLEVPIPTSDDAFN</sequence>